<dbReference type="GO" id="GO:0016192">
    <property type="term" value="P:vesicle-mediated transport"/>
    <property type="evidence" value="ECO:0007669"/>
    <property type="project" value="UniProtKB-ARBA"/>
</dbReference>
<dbReference type="OrthoDB" id="63113at2759"/>
<feature type="transmembrane region" description="Helical" evidence="7">
    <location>
        <begin position="73"/>
        <end position="90"/>
    </location>
</feature>
<comment type="subcellular location">
    <subcellularLocation>
        <location evidence="2 7">Membrane</location>
        <topology evidence="2 7">Multi-pass membrane protein</topology>
    </subcellularLocation>
</comment>
<sequence>MAALPSAPGAGASQSLEALAQSAWASKIKDASSSLLNERKPWTELLDKNSFAKPESLTEASSRVRKNLAYFKVNYGIGVVSIVTLCLVTSPVSLAVVFALGAMWTYLFVVAAGQPLVVGGRQLSDREKLMGASGVTVLVVFFLSSVGSLLLYALGLGAVAVGLHGALRIPDDLFTDDAPGITA</sequence>
<name>A0A830HDP8_9CHLO</name>
<reference evidence="8" key="1">
    <citation type="submission" date="2020-10" db="EMBL/GenBank/DDBJ databases">
        <title>Unveiling of a novel bifunctional photoreceptor, Dualchrome1, isolated from a cosmopolitan green alga.</title>
        <authorList>
            <person name="Suzuki S."/>
            <person name="Kawachi M."/>
        </authorList>
    </citation>
    <scope>NUCLEOTIDE SEQUENCE</scope>
    <source>
        <strain evidence="8">NIES 2893</strain>
    </source>
</reference>
<protein>
    <recommendedName>
        <fullName evidence="7">PRA1 family protein</fullName>
    </recommendedName>
</protein>
<dbReference type="InterPro" id="IPR004895">
    <property type="entry name" value="Prenylated_rab_accept_PRA1"/>
</dbReference>
<evidence type="ECO:0000256" key="5">
    <source>
        <dbReference type="ARBA" id="ARBA00022989"/>
    </source>
</evidence>
<evidence type="ECO:0000313" key="8">
    <source>
        <dbReference type="EMBL" id="GHP04633.1"/>
    </source>
</evidence>
<comment type="function">
    <text evidence="1 7">May be involved in both secretory and endocytic intracellular trafficking in the endosomal/prevacuolar compartments.</text>
</comment>
<comment type="caution">
    <text evidence="8">The sequence shown here is derived from an EMBL/GenBank/DDBJ whole genome shotgun (WGS) entry which is preliminary data.</text>
</comment>
<keyword evidence="9" id="KW-1185">Reference proteome</keyword>
<evidence type="ECO:0000256" key="3">
    <source>
        <dbReference type="ARBA" id="ARBA00006483"/>
    </source>
</evidence>
<proteinExistence type="inferred from homology"/>
<gene>
    <name evidence="8" type="ORF">PPROV_000338700</name>
</gene>
<evidence type="ECO:0000256" key="6">
    <source>
        <dbReference type="ARBA" id="ARBA00023136"/>
    </source>
</evidence>
<dbReference type="GO" id="GO:0016020">
    <property type="term" value="C:membrane"/>
    <property type="evidence" value="ECO:0007669"/>
    <property type="project" value="UniProtKB-SubCell"/>
</dbReference>
<dbReference type="Pfam" id="PF03208">
    <property type="entry name" value="PRA1"/>
    <property type="match status" value="1"/>
</dbReference>
<dbReference type="GO" id="GO:0005783">
    <property type="term" value="C:endoplasmic reticulum"/>
    <property type="evidence" value="ECO:0007669"/>
    <property type="project" value="UniProtKB-ARBA"/>
</dbReference>
<feature type="transmembrane region" description="Helical" evidence="7">
    <location>
        <begin position="129"/>
        <end position="154"/>
    </location>
</feature>
<dbReference type="GO" id="GO:0005794">
    <property type="term" value="C:Golgi apparatus"/>
    <property type="evidence" value="ECO:0007669"/>
    <property type="project" value="TreeGrafter"/>
</dbReference>
<dbReference type="EMBL" id="BNJQ01000008">
    <property type="protein sequence ID" value="GHP04633.1"/>
    <property type="molecule type" value="Genomic_DNA"/>
</dbReference>
<keyword evidence="5 7" id="KW-1133">Transmembrane helix</keyword>
<evidence type="ECO:0000256" key="2">
    <source>
        <dbReference type="ARBA" id="ARBA00004141"/>
    </source>
</evidence>
<dbReference type="PANTHER" id="PTHR19317:SF0">
    <property type="entry name" value="PRENYLATED RAB ACCEPTOR PROTEIN 1"/>
    <property type="match status" value="1"/>
</dbReference>
<evidence type="ECO:0000256" key="1">
    <source>
        <dbReference type="ARBA" id="ARBA00002501"/>
    </source>
</evidence>
<keyword evidence="6 7" id="KW-0472">Membrane</keyword>
<dbReference type="AlphaFoldDB" id="A0A830HDP8"/>
<keyword evidence="7" id="KW-0813">Transport</keyword>
<evidence type="ECO:0000313" key="9">
    <source>
        <dbReference type="Proteomes" id="UP000660262"/>
    </source>
</evidence>
<feature type="transmembrane region" description="Helical" evidence="7">
    <location>
        <begin position="96"/>
        <end position="117"/>
    </location>
</feature>
<comment type="similarity">
    <text evidence="3 7">Belongs to the PRA1 family.</text>
</comment>
<organism evidence="8 9">
    <name type="scientific">Pycnococcus provasolii</name>
    <dbReference type="NCBI Taxonomy" id="41880"/>
    <lineage>
        <taxon>Eukaryota</taxon>
        <taxon>Viridiplantae</taxon>
        <taxon>Chlorophyta</taxon>
        <taxon>Pseudoscourfieldiophyceae</taxon>
        <taxon>Pseudoscourfieldiales</taxon>
        <taxon>Pycnococcaceae</taxon>
        <taxon>Pycnococcus</taxon>
    </lineage>
</organism>
<dbReference type="PANTHER" id="PTHR19317">
    <property type="entry name" value="PRENYLATED RAB ACCEPTOR 1-RELATED"/>
    <property type="match status" value="1"/>
</dbReference>
<dbReference type="Proteomes" id="UP000660262">
    <property type="component" value="Unassembled WGS sequence"/>
</dbReference>
<keyword evidence="4 7" id="KW-0812">Transmembrane</keyword>
<accession>A0A830HDP8</accession>
<evidence type="ECO:0000256" key="4">
    <source>
        <dbReference type="ARBA" id="ARBA00022692"/>
    </source>
</evidence>
<evidence type="ECO:0000256" key="7">
    <source>
        <dbReference type="RuleBase" id="RU363107"/>
    </source>
</evidence>